<dbReference type="Pfam" id="PF22381">
    <property type="entry name" value="Staph_reg_Sar_Rot"/>
    <property type="match status" value="1"/>
</dbReference>
<dbReference type="RefSeq" id="WP_099516888.1">
    <property type="nucleotide sequence ID" value="NZ_CP016808.1"/>
</dbReference>
<dbReference type="InterPro" id="IPR055166">
    <property type="entry name" value="Transc_reg_Sar_Rot_HTH"/>
</dbReference>
<dbReference type="GO" id="GO:0003677">
    <property type="term" value="F:DNA binding"/>
    <property type="evidence" value="ECO:0007669"/>
    <property type="project" value="UniProtKB-KW"/>
</dbReference>
<evidence type="ECO:0000313" key="5">
    <source>
        <dbReference type="EMBL" id="ANY65490.1"/>
    </source>
</evidence>
<reference evidence="5" key="1">
    <citation type="submission" date="2016-08" db="EMBL/GenBank/DDBJ databases">
        <title>Complete Genome Seqeunce of Paenibacillus sp. BIHB 4019 from tea rhizoplane.</title>
        <authorList>
            <person name="Thakur R."/>
            <person name="Swarnkar M.K."/>
            <person name="Gulati A."/>
        </authorList>
    </citation>
    <scope>NUCLEOTIDE SEQUENCE [LARGE SCALE GENOMIC DNA]</scope>
    <source>
        <strain evidence="5">BIHB4019</strain>
    </source>
</reference>
<name>A0A1B2DCN4_9BACL</name>
<dbReference type="SUPFAM" id="SSF46785">
    <property type="entry name" value="Winged helix' DNA-binding domain"/>
    <property type="match status" value="1"/>
</dbReference>
<evidence type="ECO:0000256" key="1">
    <source>
        <dbReference type="ARBA" id="ARBA00023015"/>
    </source>
</evidence>
<dbReference type="PANTHER" id="PTHR33164:SF94">
    <property type="entry name" value="TRANSCRIPTIONAL REGULATORY PROTEIN-RELATED"/>
    <property type="match status" value="1"/>
</dbReference>
<gene>
    <name evidence="5" type="ORF">BBD42_02675</name>
</gene>
<dbReference type="EMBL" id="CP016808">
    <property type="protein sequence ID" value="ANY65490.1"/>
    <property type="molecule type" value="Genomic_DNA"/>
</dbReference>
<protein>
    <submittedName>
        <fullName evidence="5">MarR family transcriptional regulator</fullName>
    </submittedName>
</protein>
<dbReference type="AlphaFoldDB" id="A0A1B2DCN4"/>
<dbReference type="Gene3D" id="1.10.10.10">
    <property type="entry name" value="Winged helix-like DNA-binding domain superfamily/Winged helix DNA-binding domain"/>
    <property type="match status" value="1"/>
</dbReference>
<feature type="domain" description="HTH marR-type" evidence="4">
    <location>
        <begin position="1"/>
        <end position="146"/>
    </location>
</feature>
<accession>A0A1B2DCN4</accession>
<keyword evidence="3" id="KW-0804">Transcription</keyword>
<dbReference type="InterPro" id="IPR039422">
    <property type="entry name" value="MarR/SlyA-like"/>
</dbReference>
<sequence>MNTNNNNKLIDNWISFSDIQTKINNKLESALEEKYSLSLKEFYVLYFLSQTTDKKLRLQQLQEMVGLSQSAISRLVVRMEAKNCGALQRHVCEDDRRGVYTCLTELGDNKFRKAMDTFNEIIQTACLADGFQKELHILIQQSAINE</sequence>
<evidence type="ECO:0000259" key="4">
    <source>
        <dbReference type="PROSITE" id="PS50995"/>
    </source>
</evidence>
<keyword evidence="1" id="KW-0805">Transcription regulation</keyword>
<dbReference type="GO" id="GO:0006950">
    <property type="term" value="P:response to stress"/>
    <property type="evidence" value="ECO:0007669"/>
    <property type="project" value="TreeGrafter"/>
</dbReference>
<dbReference type="PANTHER" id="PTHR33164">
    <property type="entry name" value="TRANSCRIPTIONAL REGULATOR, MARR FAMILY"/>
    <property type="match status" value="1"/>
</dbReference>
<dbReference type="PROSITE" id="PS50995">
    <property type="entry name" value="HTH_MARR_2"/>
    <property type="match status" value="1"/>
</dbReference>
<dbReference type="GO" id="GO:0003700">
    <property type="term" value="F:DNA-binding transcription factor activity"/>
    <property type="evidence" value="ECO:0007669"/>
    <property type="project" value="InterPro"/>
</dbReference>
<dbReference type="InterPro" id="IPR036388">
    <property type="entry name" value="WH-like_DNA-bd_sf"/>
</dbReference>
<proteinExistence type="predicted"/>
<organism evidence="5">
    <name type="scientific">Paenibacillus sp. BIHB 4019</name>
    <dbReference type="NCBI Taxonomy" id="1870819"/>
    <lineage>
        <taxon>Bacteria</taxon>
        <taxon>Bacillati</taxon>
        <taxon>Bacillota</taxon>
        <taxon>Bacilli</taxon>
        <taxon>Bacillales</taxon>
        <taxon>Paenibacillaceae</taxon>
        <taxon>Paenibacillus</taxon>
    </lineage>
</organism>
<evidence type="ECO:0000256" key="3">
    <source>
        <dbReference type="ARBA" id="ARBA00023163"/>
    </source>
</evidence>
<keyword evidence="2" id="KW-0238">DNA-binding</keyword>
<dbReference type="InterPro" id="IPR000835">
    <property type="entry name" value="HTH_MarR-typ"/>
</dbReference>
<dbReference type="InterPro" id="IPR036390">
    <property type="entry name" value="WH_DNA-bd_sf"/>
</dbReference>
<dbReference type="SMART" id="SM00347">
    <property type="entry name" value="HTH_MARR"/>
    <property type="match status" value="1"/>
</dbReference>
<evidence type="ECO:0000256" key="2">
    <source>
        <dbReference type="ARBA" id="ARBA00023125"/>
    </source>
</evidence>